<dbReference type="InterPro" id="IPR058922">
    <property type="entry name" value="WHD_DRP"/>
</dbReference>
<dbReference type="GO" id="GO:0005524">
    <property type="term" value="F:ATP binding"/>
    <property type="evidence" value="ECO:0007669"/>
    <property type="project" value="UniProtKB-KW"/>
</dbReference>
<dbReference type="GO" id="GO:0006952">
    <property type="term" value="P:defense response"/>
    <property type="evidence" value="ECO:0007669"/>
    <property type="project" value="UniProtKB-KW"/>
</dbReference>
<evidence type="ECO:0008006" key="14">
    <source>
        <dbReference type="Google" id="ProtNLM"/>
    </source>
</evidence>
<evidence type="ECO:0000313" key="13">
    <source>
        <dbReference type="Proteomes" id="UP000298416"/>
    </source>
</evidence>
<dbReference type="GO" id="GO:0043531">
    <property type="term" value="F:ADP binding"/>
    <property type="evidence" value="ECO:0007669"/>
    <property type="project" value="InterPro"/>
</dbReference>
<evidence type="ECO:0000259" key="8">
    <source>
        <dbReference type="Pfam" id="PF00931"/>
    </source>
</evidence>
<dbReference type="SUPFAM" id="SSF52540">
    <property type="entry name" value="P-loop containing nucleoside triphosphate hydrolases"/>
    <property type="match status" value="1"/>
</dbReference>
<evidence type="ECO:0000256" key="3">
    <source>
        <dbReference type="ARBA" id="ARBA00022737"/>
    </source>
</evidence>
<keyword evidence="4" id="KW-0547">Nucleotide-binding</keyword>
<dbReference type="InterPro" id="IPR042197">
    <property type="entry name" value="Apaf_helical"/>
</dbReference>
<protein>
    <recommendedName>
        <fullName evidence="14">Disease resistance protein RPM1</fullName>
    </recommendedName>
</protein>
<sequence>MEGAAASAVIDVLVQNLIDYKKKFILVQGLNKEAAKLTERMDALQKFLENAEMSTIPSDGVKRWLDMLKEVTIEADNVLDEFNYDLLSKANKPIKPMKQKVLSCFSSCPNILRSRNMALRIREIDENLEYIYNKGEELVLNYMVATYEPTLPDATLETDPFTLDPIFIGRDDVVLEIVDILTTCMTTDERVVILAIVGMGGLGKTTLTKKVFSHLKKEAHFGSYIWVCVSQNFDPNVLLREILKGLPSSSYSEVETESRQDMLKRLQEALKDKTYLLILDNVWNQDRPKWEDFINSLLDVTSIKGNAIVVTTRITEFATIVRPHHTHELKGLLENDFWTIIKEKSLGKQDFPSELEAIGKRIATRCQGLPLAASVFGGIMRDKSEEEWLSVEENWLSHIVDITKILSLSYDNLSSLSLKKCFTYCSIFPKGHKIVRQELIDLWILEGFLQHDERNDMETVGNNVFNILLHNSLLVVEERDVYGNVESCVMHNLMHDLASSLLSGTDQVRYLYHGDGDADINERTEEANKYVRTLIFQGEIIETTVFSGFKYLQFLTLDCDKVTELPSSIRMLICLRNLNISRTRIENLPDWICELGGLQKLYALTWSLKELPSTFEYLISLQYFYIQSGVKLPPRIGRLTNLQALKFRVGELKGYTIEELGSLDNLERLSIENLEKVADTEEAKKAKLSKKRKLSALELEWGENGKCGRNDGPLKKEERNDEAVLEGLKPHQELKVLKIAGFKGERLPSWIVERRLDWLIEITLSSCQEFDEIPTLGDLPNLKFLSLSKLSNVRSINSLFCWTGNSDEVIFPSLESMSLLNMAELSEKRRTEFANEVKVFPHLKSLKIHHCYRLEYLPNWLFRKTHSLSELDIKHCPMLRILPDGLHALDSLEQLTIRGCRSLRSIAYPSGGRSFTSLRSLEIHDCHELVEMVEPLAPLLKKVSMVELKSLQNLPRFLRCLEKSQFLEQLTVVAVPIFMFNSSGYVWPFRRLKKLEIDISRLWSEENRVAINARVDYILLDCHFSLGELTLTGLDIWKCLPKSIQHLKVLHSLELEGFGEEALPEWFGHLSSLTKLCLSDFTNLRSLPSMQRLTKLQEFHIRDCPKLRMASERHQLLSRTIIYVNGHKL</sequence>
<organism evidence="12">
    <name type="scientific">Salvia splendens</name>
    <name type="common">Scarlet sage</name>
    <dbReference type="NCBI Taxonomy" id="180675"/>
    <lineage>
        <taxon>Eukaryota</taxon>
        <taxon>Viridiplantae</taxon>
        <taxon>Streptophyta</taxon>
        <taxon>Embryophyta</taxon>
        <taxon>Tracheophyta</taxon>
        <taxon>Spermatophyta</taxon>
        <taxon>Magnoliopsida</taxon>
        <taxon>eudicotyledons</taxon>
        <taxon>Gunneridae</taxon>
        <taxon>Pentapetalae</taxon>
        <taxon>asterids</taxon>
        <taxon>lamiids</taxon>
        <taxon>Lamiales</taxon>
        <taxon>Lamiaceae</taxon>
        <taxon>Nepetoideae</taxon>
        <taxon>Mentheae</taxon>
        <taxon>Salviinae</taxon>
        <taxon>Salvia</taxon>
        <taxon>Salvia subgen. Calosphace</taxon>
        <taxon>core Calosphace</taxon>
    </lineage>
</organism>
<dbReference type="Gene3D" id="1.10.10.10">
    <property type="entry name" value="Winged helix-like DNA-binding domain superfamily/Winged helix DNA-binding domain"/>
    <property type="match status" value="1"/>
</dbReference>
<dbReference type="PANTHER" id="PTHR36766:SF70">
    <property type="entry name" value="DISEASE RESISTANCE PROTEIN RGA4"/>
    <property type="match status" value="1"/>
</dbReference>
<dbReference type="InterPro" id="IPR056789">
    <property type="entry name" value="LRR_R13L1-DRL21"/>
</dbReference>
<gene>
    <name evidence="12" type="ORF">SASPL_146131</name>
</gene>
<dbReference type="InterPro" id="IPR036388">
    <property type="entry name" value="WH-like_DNA-bd_sf"/>
</dbReference>
<keyword evidence="13" id="KW-1185">Reference proteome</keyword>
<keyword evidence="5" id="KW-0611">Plant defense</keyword>
<evidence type="ECO:0000313" key="12">
    <source>
        <dbReference type="EMBL" id="KAG6395486.1"/>
    </source>
</evidence>
<dbReference type="Gene3D" id="3.80.10.10">
    <property type="entry name" value="Ribonuclease Inhibitor"/>
    <property type="match status" value="3"/>
</dbReference>
<dbReference type="Pfam" id="PF18052">
    <property type="entry name" value="Rx_N"/>
    <property type="match status" value="1"/>
</dbReference>
<feature type="domain" description="NB-ARC" evidence="8">
    <location>
        <begin position="185"/>
        <end position="347"/>
    </location>
</feature>
<evidence type="ECO:0000256" key="7">
    <source>
        <dbReference type="SAM" id="Coils"/>
    </source>
</evidence>
<dbReference type="FunFam" id="1.10.10.10:FF:000322">
    <property type="entry name" value="Probable disease resistance protein At1g63360"/>
    <property type="match status" value="1"/>
</dbReference>
<keyword evidence="3" id="KW-0677">Repeat</keyword>
<feature type="domain" description="Disease resistance protein winged helix" evidence="10">
    <location>
        <begin position="427"/>
        <end position="498"/>
    </location>
</feature>
<comment type="similarity">
    <text evidence="1">Belongs to the disease resistance NB-LRR family.</text>
</comment>
<dbReference type="Pfam" id="PF23559">
    <property type="entry name" value="WHD_DRP"/>
    <property type="match status" value="1"/>
</dbReference>
<dbReference type="SUPFAM" id="SSF52058">
    <property type="entry name" value="L domain-like"/>
    <property type="match status" value="2"/>
</dbReference>
<evidence type="ECO:0000256" key="4">
    <source>
        <dbReference type="ARBA" id="ARBA00022741"/>
    </source>
</evidence>
<dbReference type="Pfam" id="PF00931">
    <property type="entry name" value="NB-ARC"/>
    <property type="match status" value="1"/>
</dbReference>
<keyword evidence="6" id="KW-0067">ATP-binding</keyword>
<dbReference type="InterPro" id="IPR002182">
    <property type="entry name" value="NB-ARC"/>
</dbReference>
<dbReference type="EMBL" id="PNBA02000017">
    <property type="protein sequence ID" value="KAG6395486.1"/>
    <property type="molecule type" value="Genomic_DNA"/>
</dbReference>
<dbReference type="InterPro" id="IPR032675">
    <property type="entry name" value="LRR_dom_sf"/>
</dbReference>
<accession>A0A8X8Z8A2</accession>
<dbReference type="InterPro" id="IPR027417">
    <property type="entry name" value="P-loop_NTPase"/>
</dbReference>
<name>A0A8X8Z8A2_SALSN</name>
<dbReference type="Gene3D" id="3.40.50.300">
    <property type="entry name" value="P-loop containing nucleotide triphosphate hydrolases"/>
    <property type="match status" value="1"/>
</dbReference>
<comment type="caution">
    <text evidence="12">The sequence shown here is derived from an EMBL/GenBank/DDBJ whole genome shotgun (WGS) entry which is preliminary data.</text>
</comment>
<evidence type="ECO:0000259" key="10">
    <source>
        <dbReference type="Pfam" id="PF23559"/>
    </source>
</evidence>
<dbReference type="GO" id="GO:0051707">
    <property type="term" value="P:response to other organism"/>
    <property type="evidence" value="ECO:0007669"/>
    <property type="project" value="UniProtKB-ARBA"/>
</dbReference>
<dbReference type="PANTHER" id="PTHR36766">
    <property type="entry name" value="PLANT BROAD-SPECTRUM MILDEW RESISTANCE PROTEIN RPW8"/>
    <property type="match status" value="1"/>
</dbReference>
<feature type="domain" description="Disease resistance N-terminal" evidence="9">
    <location>
        <begin position="10"/>
        <end position="93"/>
    </location>
</feature>
<dbReference type="AlphaFoldDB" id="A0A8X8Z8A2"/>
<reference evidence="12" key="1">
    <citation type="submission" date="2018-01" db="EMBL/GenBank/DDBJ databases">
        <authorList>
            <person name="Mao J.F."/>
        </authorList>
    </citation>
    <scope>NUCLEOTIDE SEQUENCE</scope>
    <source>
        <strain evidence="12">Huo1</strain>
        <tissue evidence="12">Leaf</tissue>
    </source>
</reference>
<reference evidence="12" key="2">
    <citation type="submission" date="2020-08" db="EMBL/GenBank/DDBJ databases">
        <title>Plant Genome Project.</title>
        <authorList>
            <person name="Zhang R.-G."/>
        </authorList>
    </citation>
    <scope>NUCLEOTIDE SEQUENCE</scope>
    <source>
        <strain evidence="12">Huo1</strain>
        <tissue evidence="12">Leaf</tissue>
    </source>
</reference>
<evidence type="ECO:0000256" key="2">
    <source>
        <dbReference type="ARBA" id="ARBA00022614"/>
    </source>
</evidence>
<dbReference type="Proteomes" id="UP000298416">
    <property type="component" value="Unassembled WGS sequence"/>
</dbReference>
<evidence type="ECO:0000256" key="6">
    <source>
        <dbReference type="ARBA" id="ARBA00022840"/>
    </source>
</evidence>
<dbReference type="OrthoDB" id="1896560at2759"/>
<evidence type="ECO:0000259" key="9">
    <source>
        <dbReference type="Pfam" id="PF18052"/>
    </source>
</evidence>
<evidence type="ECO:0000256" key="5">
    <source>
        <dbReference type="ARBA" id="ARBA00022821"/>
    </source>
</evidence>
<dbReference type="InterPro" id="IPR041118">
    <property type="entry name" value="Rx_N"/>
</dbReference>
<keyword evidence="2" id="KW-0433">Leucine-rich repeat</keyword>
<dbReference type="PRINTS" id="PR00364">
    <property type="entry name" value="DISEASERSIST"/>
</dbReference>
<keyword evidence="7" id="KW-0175">Coiled coil</keyword>
<feature type="domain" description="R13L1/DRL21-like LRR repeat region" evidence="11">
    <location>
        <begin position="657"/>
        <end position="789"/>
    </location>
</feature>
<feature type="domain" description="R13L1/DRL21-like LRR repeat region" evidence="11">
    <location>
        <begin position="1044"/>
        <end position="1104"/>
    </location>
</feature>
<evidence type="ECO:0000259" key="11">
    <source>
        <dbReference type="Pfam" id="PF25019"/>
    </source>
</evidence>
<proteinExistence type="inferred from homology"/>
<feature type="coiled-coil region" evidence="7">
    <location>
        <begin position="27"/>
        <end position="54"/>
    </location>
</feature>
<dbReference type="Pfam" id="PF25019">
    <property type="entry name" value="LRR_R13L1-DRL21"/>
    <property type="match status" value="2"/>
</dbReference>
<evidence type="ECO:0000256" key="1">
    <source>
        <dbReference type="ARBA" id="ARBA00008894"/>
    </source>
</evidence>
<dbReference type="Gene3D" id="1.10.8.430">
    <property type="entry name" value="Helical domain of apoptotic protease-activating factors"/>
    <property type="match status" value="1"/>
</dbReference>
<dbReference type="Gene3D" id="1.20.5.4130">
    <property type="match status" value="1"/>
</dbReference>